<dbReference type="Proteomes" id="UP001183388">
    <property type="component" value="Unassembled WGS sequence"/>
</dbReference>
<evidence type="ECO:0000313" key="4">
    <source>
        <dbReference type="Proteomes" id="UP001183388"/>
    </source>
</evidence>
<protein>
    <submittedName>
        <fullName evidence="3">Maleylpyruvate isomerase family mycothiol-dependent enzyme</fullName>
    </submittedName>
</protein>
<dbReference type="PANTHER" id="PTHR40758:SF1">
    <property type="entry name" value="CONSERVED PROTEIN"/>
    <property type="match status" value="1"/>
</dbReference>
<keyword evidence="3" id="KW-0413">Isomerase</keyword>
<feature type="domain" description="MDMPI C-terminal" evidence="1">
    <location>
        <begin position="143"/>
        <end position="236"/>
    </location>
</feature>
<proteinExistence type="predicted"/>
<dbReference type="InterPro" id="IPR034660">
    <property type="entry name" value="DinB/YfiT-like"/>
</dbReference>
<feature type="domain" description="Mycothiol-dependent maleylpyruvate isomerase metal-binding" evidence="2">
    <location>
        <begin position="9"/>
        <end position="127"/>
    </location>
</feature>
<dbReference type="InterPro" id="IPR024344">
    <property type="entry name" value="MDMPI_metal-binding"/>
</dbReference>
<dbReference type="PANTHER" id="PTHR40758">
    <property type="entry name" value="CONSERVED PROTEIN"/>
    <property type="match status" value="1"/>
</dbReference>
<comment type="caution">
    <text evidence="3">The sequence shown here is derived from an EMBL/GenBank/DDBJ whole genome shotgun (WGS) entry which is preliminary data.</text>
</comment>
<name>A0ABU2LEJ5_9ACTN</name>
<dbReference type="SUPFAM" id="SSF109854">
    <property type="entry name" value="DinB/YfiT-like putative metalloenzymes"/>
    <property type="match status" value="1"/>
</dbReference>
<reference evidence="4" key="1">
    <citation type="submission" date="2023-07" db="EMBL/GenBank/DDBJ databases">
        <title>30 novel species of actinomycetes from the DSMZ collection.</title>
        <authorList>
            <person name="Nouioui I."/>
        </authorList>
    </citation>
    <scope>NUCLEOTIDE SEQUENCE [LARGE SCALE GENOMIC DNA]</scope>
    <source>
        <strain evidence="4">DSM 44917</strain>
    </source>
</reference>
<dbReference type="NCBIfam" id="TIGR03083">
    <property type="entry name" value="maleylpyruvate isomerase family mycothiol-dependent enzyme"/>
    <property type="match status" value="1"/>
</dbReference>
<dbReference type="InterPro" id="IPR010872">
    <property type="entry name" value="MDMPI_C-term_domain"/>
</dbReference>
<sequence>MADFLPLLEREGEAMARAAVAAGPDAEVPTCPGWRVRDLVLHLGNVHRWATRYLVERRTAFVRVGAERVPDEALAGWLRAGLAVLLDELAAAPKDLECWTFLKGSPSARHFWARRQTHETAVHRMDAELAAGLRPGPVEPWRAADGVAELLTGFHGRARSRVRSERQLTLRVRAVDVPAADWLVRITEAPPRAEAAGDGPADCEISGPAAGLYAALWNRLGYGEAGVEVRGDAAVAGLWRSLSGI</sequence>
<dbReference type="Pfam" id="PF07398">
    <property type="entry name" value="MDMPI_C"/>
    <property type="match status" value="1"/>
</dbReference>
<dbReference type="Pfam" id="PF11716">
    <property type="entry name" value="MDMPI_N"/>
    <property type="match status" value="1"/>
</dbReference>
<dbReference type="GO" id="GO:0016853">
    <property type="term" value="F:isomerase activity"/>
    <property type="evidence" value="ECO:0007669"/>
    <property type="project" value="UniProtKB-KW"/>
</dbReference>
<evidence type="ECO:0000259" key="2">
    <source>
        <dbReference type="Pfam" id="PF11716"/>
    </source>
</evidence>
<organism evidence="3 4">
    <name type="scientific">Streptomyces boetiae</name>
    <dbReference type="NCBI Taxonomy" id="3075541"/>
    <lineage>
        <taxon>Bacteria</taxon>
        <taxon>Bacillati</taxon>
        <taxon>Actinomycetota</taxon>
        <taxon>Actinomycetes</taxon>
        <taxon>Kitasatosporales</taxon>
        <taxon>Streptomycetaceae</taxon>
        <taxon>Streptomyces</taxon>
    </lineage>
</organism>
<keyword evidence="4" id="KW-1185">Reference proteome</keyword>
<evidence type="ECO:0000313" key="3">
    <source>
        <dbReference type="EMBL" id="MDT0309942.1"/>
    </source>
</evidence>
<dbReference type="InterPro" id="IPR017517">
    <property type="entry name" value="Maleyloyr_isom"/>
</dbReference>
<gene>
    <name evidence="3" type="ORF">RM780_23740</name>
</gene>
<evidence type="ECO:0000259" key="1">
    <source>
        <dbReference type="Pfam" id="PF07398"/>
    </source>
</evidence>
<accession>A0ABU2LEJ5</accession>
<dbReference type="EMBL" id="JAVREN010000050">
    <property type="protein sequence ID" value="MDT0309942.1"/>
    <property type="molecule type" value="Genomic_DNA"/>
</dbReference>